<comment type="subcellular location">
    <subcellularLocation>
        <location evidence="1">Nucleus</location>
    </subcellularLocation>
</comment>
<dbReference type="GO" id="GO:0003725">
    <property type="term" value="F:double-stranded RNA binding"/>
    <property type="evidence" value="ECO:0007669"/>
    <property type="project" value="TreeGrafter"/>
</dbReference>
<comment type="caution">
    <text evidence="10">The sequence shown here is derived from an EMBL/GenBank/DDBJ whole genome shotgun (WGS) entry which is preliminary data.</text>
</comment>
<evidence type="ECO:0000256" key="2">
    <source>
        <dbReference type="ARBA" id="ARBA00022723"/>
    </source>
</evidence>
<feature type="region of interest" description="Disordered" evidence="7">
    <location>
        <begin position="117"/>
        <end position="136"/>
    </location>
</feature>
<dbReference type="GO" id="GO:0003697">
    <property type="term" value="F:single-stranded DNA binding"/>
    <property type="evidence" value="ECO:0007669"/>
    <property type="project" value="TreeGrafter"/>
</dbReference>
<reference evidence="10" key="1">
    <citation type="journal article" date="2023" name="Mol. Plant Microbe Interact.">
        <title>Elucidating the Obligate Nature and Biological Capacity of an Invasive Fungal Corn Pathogen.</title>
        <authorList>
            <person name="MacCready J.S."/>
            <person name="Roggenkamp E.M."/>
            <person name="Gdanetz K."/>
            <person name="Chilvers M.I."/>
        </authorList>
    </citation>
    <scope>NUCLEOTIDE SEQUENCE</scope>
    <source>
        <strain evidence="10">PM02</strain>
    </source>
</reference>
<name>A0AAD9I0D9_9PEZI</name>
<evidence type="ECO:0000313" key="10">
    <source>
        <dbReference type="EMBL" id="KAK2068811.1"/>
    </source>
</evidence>
<dbReference type="GO" id="GO:0008270">
    <property type="term" value="F:zinc ion binding"/>
    <property type="evidence" value="ECO:0007669"/>
    <property type="project" value="UniProtKB-KW"/>
</dbReference>
<evidence type="ECO:0000256" key="4">
    <source>
        <dbReference type="ARBA" id="ARBA00022833"/>
    </source>
</evidence>
<dbReference type="Pfam" id="PF01230">
    <property type="entry name" value="HIT"/>
    <property type="match status" value="1"/>
</dbReference>
<protein>
    <recommendedName>
        <fullName evidence="12">Aprataxin</fullName>
    </recommendedName>
</protein>
<keyword evidence="5" id="KW-0238">DNA-binding</keyword>
<dbReference type="EMBL" id="JAQQPM010000002">
    <property type="protein sequence ID" value="KAK2068811.1"/>
    <property type="molecule type" value="Genomic_DNA"/>
</dbReference>
<evidence type="ECO:0008006" key="12">
    <source>
        <dbReference type="Google" id="ProtNLM"/>
    </source>
</evidence>
<dbReference type="InterPro" id="IPR011146">
    <property type="entry name" value="HIT-like"/>
</dbReference>
<dbReference type="GO" id="GO:0033699">
    <property type="term" value="F:DNA 5'-adenosine monophosphate hydrolase activity"/>
    <property type="evidence" value="ECO:0007669"/>
    <property type="project" value="TreeGrafter"/>
</dbReference>
<dbReference type="GO" id="GO:0030983">
    <property type="term" value="F:mismatched DNA binding"/>
    <property type="evidence" value="ECO:0007669"/>
    <property type="project" value="TreeGrafter"/>
</dbReference>
<evidence type="ECO:0000313" key="11">
    <source>
        <dbReference type="Proteomes" id="UP001217918"/>
    </source>
</evidence>
<keyword evidence="11" id="KW-1185">Reference proteome</keyword>
<dbReference type="PANTHER" id="PTHR12486:SF4">
    <property type="entry name" value="APRATAXIN"/>
    <property type="match status" value="1"/>
</dbReference>
<dbReference type="GO" id="GO:1990165">
    <property type="term" value="F:single-strand break-containing DNA binding"/>
    <property type="evidence" value="ECO:0007669"/>
    <property type="project" value="TreeGrafter"/>
</dbReference>
<keyword evidence="3" id="KW-0863">Zinc-finger</keyword>
<dbReference type="AlphaFoldDB" id="A0AAD9I0D9"/>
<evidence type="ECO:0000256" key="1">
    <source>
        <dbReference type="ARBA" id="ARBA00004123"/>
    </source>
</evidence>
<keyword evidence="4" id="KW-0862">Zinc</keyword>
<keyword evidence="2" id="KW-0479">Metal-binding</keyword>
<evidence type="ECO:0000256" key="6">
    <source>
        <dbReference type="ARBA" id="ARBA00023242"/>
    </source>
</evidence>
<keyword evidence="6" id="KW-0539">Nucleus</keyword>
<evidence type="ECO:0000259" key="9">
    <source>
        <dbReference type="Pfam" id="PF16278"/>
    </source>
</evidence>
<evidence type="ECO:0000256" key="7">
    <source>
        <dbReference type="SAM" id="MobiDB-lite"/>
    </source>
</evidence>
<proteinExistence type="predicted"/>
<gene>
    <name evidence="10" type="ORF">P8C59_003431</name>
</gene>
<dbReference type="PROSITE" id="PS00892">
    <property type="entry name" value="HIT_1"/>
    <property type="match status" value="1"/>
</dbReference>
<organism evidence="10 11">
    <name type="scientific">Phyllachora maydis</name>
    <dbReference type="NCBI Taxonomy" id="1825666"/>
    <lineage>
        <taxon>Eukaryota</taxon>
        <taxon>Fungi</taxon>
        <taxon>Dikarya</taxon>
        <taxon>Ascomycota</taxon>
        <taxon>Pezizomycotina</taxon>
        <taxon>Sordariomycetes</taxon>
        <taxon>Sordariomycetidae</taxon>
        <taxon>Phyllachorales</taxon>
        <taxon>Phyllachoraceae</taxon>
        <taxon>Phyllachora</taxon>
    </lineage>
</organism>
<dbReference type="Proteomes" id="UP001217918">
    <property type="component" value="Unassembled WGS sequence"/>
</dbReference>
<dbReference type="GO" id="GO:0005634">
    <property type="term" value="C:nucleus"/>
    <property type="evidence" value="ECO:0007669"/>
    <property type="project" value="UniProtKB-SubCell"/>
</dbReference>
<dbReference type="PANTHER" id="PTHR12486">
    <property type="entry name" value="APRATAXIN-RELATED"/>
    <property type="match status" value="1"/>
</dbReference>
<accession>A0AAD9I0D9</accession>
<dbReference type="Gene3D" id="3.30.428.10">
    <property type="entry name" value="HIT-like"/>
    <property type="match status" value="1"/>
</dbReference>
<dbReference type="InterPro" id="IPR036265">
    <property type="entry name" value="HIT-like_sf"/>
</dbReference>
<dbReference type="SUPFAM" id="SSF54197">
    <property type="entry name" value="HIT-like"/>
    <property type="match status" value="2"/>
</dbReference>
<sequence>MAPRPQRPPTAESAPAESGRRAGLLPYILHPETFPRHVVIRATPHTVLVRDLFPKATVHLLLLPRSPAHRTLNPRDAFADGAFLRLVQSEAAGAAALAAAELKRLVSTRSATVGARRAAEDAEDAAGAVPDDEAALPPDRDFAADVRVGVHAHPSMRHLHVHVISRDMCSDKVRHRRHYNSFNTPFFLPLADFPLAPDDERRESRFQNANLARDLVCWRCGRGFGSRFAELKEHLDVEFDAWSRI</sequence>
<dbReference type="InterPro" id="IPR032566">
    <property type="entry name" value="Znf-C2HE"/>
</dbReference>
<dbReference type="InterPro" id="IPR019808">
    <property type="entry name" value="Histidine_triad_CS"/>
</dbReference>
<feature type="domain" description="HIT" evidence="8">
    <location>
        <begin position="38"/>
        <end position="167"/>
    </location>
</feature>
<evidence type="ECO:0000256" key="5">
    <source>
        <dbReference type="ARBA" id="ARBA00023125"/>
    </source>
</evidence>
<feature type="domain" description="Aprataxin C2HE/C2H2/C2HC zinc finger" evidence="9">
    <location>
        <begin position="183"/>
        <end position="240"/>
    </location>
</feature>
<dbReference type="Pfam" id="PF16278">
    <property type="entry name" value="zf-C2HE"/>
    <property type="match status" value="1"/>
</dbReference>
<evidence type="ECO:0000256" key="3">
    <source>
        <dbReference type="ARBA" id="ARBA00022771"/>
    </source>
</evidence>
<evidence type="ECO:0000259" key="8">
    <source>
        <dbReference type="Pfam" id="PF01230"/>
    </source>
</evidence>
<dbReference type="GO" id="GO:0000012">
    <property type="term" value="P:single strand break repair"/>
    <property type="evidence" value="ECO:0007669"/>
    <property type="project" value="TreeGrafter"/>
</dbReference>